<dbReference type="InterPro" id="IPR001506">
    <property type="entry name" value="Peptidase_M12A"/>
</dbReference>
<protein>
    <submittedName>
        <fullName evidence="6">Astacin</fullName>
    </submittedName>
</protein>
<dbReference type="SUPFAM" id="SSF55486">
    <property type="entry name" value="Metalloproteases ('zincins'), catalytic domain"/>
    <property type="match status" value="1"/>
</dbReference>
<dbReference type="GO" id="GO:0046872">
    <property type="term" value="F:metal ion binding"/>
    <property type="evidence" value="ECO:0007669"/>
    <property type="project" value="UniProtKB-KW"/>
</dbReference>
<keyword evidence="1" id="KW-0479">Metal-binding</keyword>
<dbReference type="GO" id="GO:0006508">
    <property type="term" value="P:proteolysis"/>
    <property type="evidence" value="ECO:0007669"/>
    <property type="project" value="InterPro"/>
</dbReference>
<feature type="non-terminal residue" evidence="6">
    <location>
        <position position="180"/>
    </location>
</feature>
<evidence type="ECO:0000256" key="3">
    <source>
        <dbReference type="ARBA" id="ARBA00023049"/>
    </source>
</evidence>
<organism evidence="6 7">
    <name type="scientific">Teladorsagia circumcincta</name>
    <name type="common">Brown stomach worm</name>
    <name type="synonym">Ostertagia circumcincta</name>
    <dbReference type="NCBI Taxonomy" id="45464"/>
    <lineage>
        <taxon>Eukaryota</taxon>
        <taxon>Metazoa</taxon>
        <taxon>Ecdysozoa</taxon>
        <taxon>Nematoda</taxon>
        <taxon>Chromadorea</taxon>
        <taxon>Rhabditida</taxon>
        <taxon>Rhabditina</taxon>
        <taxon>Rhabditomorpha</taxon>
        <taxon>Strongyloidea</taxon>
        <taxon>Trichostrongylidae</taxon>
        <taxon>Teladorsagia</taxon>
    </lineage>
</organism>
<keyword evidence="3" id="KW-0645">Protease</keyword>
<accession>A0A2G9U2Y7</accession>
<dbReference type="GO" id="GO:0004222">
    <property type="term" value="F:metalloendopeptidase activity"/>
    <property type="evidence" value="ECO:0007669"/>
    <property type="project" value="InterPro"/>
</dbReference>
<dbReference type="OrthoDB" id="291007at2759"/>
<keyword evidence="2" id="KW-0862">Zinc</keyword>
<sequence length="180" mass="20275">PGHNGDFGKYIPKTNDNFGLLYDYGSIMHYAAADYSTNGQLTLRPLDYNYVQTIGGPFIGFVDYYMMNFLYNCTDRCKSDTSAKCENGGFPHPRDCSKCICPRGYGGDQCNERVVVKLSAEFDKFYFCCDVRATPKDITDYAEHFQQGVANLPYVLNFPTLPPPAREDCAITAMAQDLRQ</sequence>
<keyword evidence="3" id="KW-0378">Hydrolase</keyword>
<comment type="caution">
    <text evidence="4">Lacks conserved residue(s) required for the propagation of feature annotation.</text>
</comment>
<evidence type="ECO:0000256" key="2">
    <source>
        <dbReference type="ARBA" id="ARBA00022833"/>
    </source>
</evidence>
<dbReference type="Gene3D" id="3.40.390.10">
    <property type="entry name" value="Collagenase (Catalytic Domain)"/>
    <property type="match status" value="1"/>
</dbReference>
<name>A0A2G9U2Y7_TELCI</name>
<gene>
    <name evidence="6" type="ORF">TELCIR_13814</name>
</gene>
<dbReference type="PROSITE" id="PS01186">
    <property type="entry name" value="EGF_2"/>
    <property type="match status" value="1"/>
</dbReference>
<feature type="non-terminal residue" evidence="6">
    <location>
        <position position="1"/>
    </location>
</feature>
<dbReference type="PROSITE" id="PS51864">
    <property type="entry name" value="ASTACIN"/>
    <property type="match status" value="1"/>
</dbReference>
<evidence type="ECO:0000259" key="5">
    <source>
        <dbReference type="PROSITE" id="PS51864"/>
    </source>
</evidence>
<evidence type="ECO:0000313" key="7">
    <source>
        <dbReference type="Proteomes" id="UP000230423"/>
    </source>
</evidence>
<dbReference type="InterPro" id="IPR000742">
    <property type="entry name" value="EGF"/>
</dbReference>
<evidence type="ECO:0000256" key="1">
    <source>
        <dbReference type="ARBA" id="ARBA00022723"/>
    </source>
</evidence>
<dbReference type="PANTHER" id="PTHR10127:SF831">
    <property type="entry name" value="ZINC METALLOPROTEINASE NAS-37"/>
    <property type="match status" value="1"/>
</dbReference>
<dbReference type="InterPro" id="IPR024079">
    <property type="entry name" value="MetalloPept_cat_dom_sf"/>
</dbReference>
<dbReference type="PANTHER" id="PTHR10127">
    <property type="entry name" value="DISCOIDIN, CUB, EGF, LAMININ , AND ZINC METALLOPROTEASE DOMAIN CONTAINING"/>
    <property type="match status" value="1"/>
</dbReference>
<keyword evidence="7" id="KW-1185">Reference proteome</keyword>
<evidence type="ECO:0000256" key="4">
    <source>
        <dbReference type="PROSITE-ProRule" id="PRU01211"/>
    </source>
</evidence>
<evidence type="ECO:0000313" key="6">
    <source>
        <dbReference type="EMBL" id="PIO64554.1"/>
    </source>
</evidence>
<feature type="domain" description="Peptidase M12A" evidence="5">
    <location>
        <begin position="1"/>
        <end position="74"/>
    </location>
</feature>
<dbReference type="PROSITE" id="PS00022">
    <property type="entry name" value="EGF_1"/>
    <property type="match status" value="1"/>
</dbReference>
<dbReference type="Pfam" id="PF01400">
    <property type="entry name" value="Astacin"/>
    <property type="match status" value="1"/>
</dbReference>
<dbReference type="EMBL" id="KZ349795">
    <property type="protein sequence ID" value="PIO64554.1"/>
    <property type="molecule type" value="Genomic_DNA"/>
</dbReference>
<keyword evidence="3" id="KW-0482">Metalloprotease</keyword>
<dbReference type="Proteomes" id="UP000230423">
    <property type="component" value="Unassembled WGS sequence"/>
</dbReference>
<reference evidence="6 7" key="1">
    <citation type="submission" date="2015-09" db="EMBL/GenBank/DDBJ databases">
        <title>Draft genome of the parasitic nematode Teladorsagia circumcincta isolate WARC Sus (inbred).</title>
        <authorList>
            <person name="Mitreva M."/>
        </authorList>
    </citation>
    <scope>NUCLEOTIDE SEQUENCE [LARGE SCALE GENOMIC DNA]</scope>
    <source>
        <strain evidence="6 7">S</strain>
    </source>
</reference>
<dbReference type="AlphaFoldDB" id="A0A2G9U2Y7"/>
<proteinExistence type="predicted"/>